<feature type="domain" description="Nuclease associated modular" evidence="2">
    <location>
        <begin position="205"/>
        <end position="221"/>
    </location>
</feature>
<dbReference type="InterPro" id="IPR003611">
    <property type="entry name" value="NUMOD3"/>
</dbReference>
<feature type="region of interest" description="Disordered" evidence="1">
    <location>
        <begin position="124"/>
        <end position="166"/>
    </location>
</feature>
<gene>
    <name evidence="3" type="ORF">CVIRNUC_007040</name>
</gene>
<evidence type="ECO:0000313" key="3">
    <source>
        <dbReference type="EMBL" id="CAK0783840.1"/>
    </source>
</evidence>
<evidence type="ECO:0000313" key="4">
    <source>
        <dbReference type="Proteomes" id="UP001314263"/>
    </source>
</evidence>
<feature type="region of interest" description="Disordered" evidence="1">
    <location>
        <begin position="516"/>
        <end position="584"/>
    </location>
</feature>
<dbReference type="GO" id="GO:0003677">
    <property type="term" value="F:DNA binding"/>
    <property type="evidence" value="ECO:0007669"/>
    <property type="project" value="InterPro"/>
</dbReference>
<dbReference type="EMBL" id="CAUYUE010000009">
    <property type="protein sequence ID" value="CAK0783840.1"/>
    <property type="molecule type" value="Genomic_DNA"/>
</dbReference>
<evidence type="ECO:0000256" key="1">
    <source>
        <dbReference type="SAM" id="MobiDB-lite"/>
    </source>
</evidence>
<sequence length="584" mass="61322">MQICSQGRGSLPVKSQSTPGASRSQLPAARPKREAKPCVPFRAASTSVAWATASPDAIEVLSSTSTSLADVAEELLRRERERQQHGSSPSSSAERLQEQLALQLDRALLARDGIRNPTLAFPGSQQAEAAQSHGIPRLQGRSPWNKGKKMSEATRQKISSAQKRRWSESQGLRAAVVSKLKGKVPWNKGKKLSLETRVRMSLAKQGRTYSRTTRRSMSRAHLSLSHSPEAAAKISSAQLGVPKTQAHKDAIAASQRRRAAAASILQAVESVHSQQPASAPAAGTGKLGGGGGASGSGRQLQSTVLGSYKAELREFRALQQELEPWVAAFKEQHARKPMLADVHATRIPWLVNKYKQYVLMRERLLNDTQKLRSKLQKSIPEPNNPDRKIRAFQARMNANSSGGASSKDAAARMSSALEYKRSTMAASASAAVDPQASTGSSALSADQAPDPTAASAGASAAQEDVSSAAEDLSEKLSRLPSSAPPRVASAMSAAMQYRKDKAAKTAAQARAAAAAAAASASSRASESSRSLAESDGGQAGGLPAKTTPAAARRSPEPRAEPGSSLDPASALASAASGECIEGLA</sequence>
<evidence type="ECO:0000259" key="2">
    <source>
        <dbReference type="SMART" id="SM00496"/>
    </source>
</evidence>
<feature type="region of interest" description="Disordered" evidence="1">
    <location>
        <begin position="1"/>
        <end position="38"/>
    </location>
</feature>
<comment type="caution">
    <text evidence="3">The sequence shown here is derived from an EMBL/GenBank/DDBJ whole genome shotgun (WGS) entry which is preliminary data.</text>
</comment>
<feature type="domain" description="Nuclease associated modular" evidence="2">
    <location>
        <begin position="222"/>
        <end position="238"/>
    </location>
</feature>
<dbReference type="AlphaFoldDB" id="A0AAV1IC22"/>
<accession>A0AAV1IC22</accession>
<proteinExistence type="predicted"/>
<dbReference type="Proteomes" id="UP001314263">
    <property type="component" value="Unassembled WGS sequence"/>
</dbReference>
<feature type="compositionally biased region" description="Polar residues" evidence="1">
    <location>
        <begin position="1"/>
        <end position="25"/>
    </location>
</feature>
<dbReference type="SMART" id="SM00496">
    <property type="entry name" value="IENR2"/>
    <property type="match status" value="4"/>
</dbReference>
<feature type="domain" description="Nuclease associated modular" evidence="2">
    <location>
        <begin position="146"/>
        <end position="162"/>
    </location>
</feature>
<organism evidence="3 4">
    <name type="scientific">Coccomyxa viridis</name>
    <dbReference type="NCBI Taxonomy" id="1274662"/>
    <lineage>
        <taxon>Eukaryota</taxon>
        <taxon>Viridiplantae</taxon>
        <taxon>Chlorophyta</taxon>
        <taxon>core chlorophytes</taxon>
        <taxon>Trebouxiophyceae</taxon>
        <taxon>Trebouxiophyceae incertae sedis</taxon>
        <taxon>Coccomyxaceae</taxon>
        <taxon>Coccomyxa</taxon>
    </lineage>
</organism>
<feature type="compositionally biased region" description="Low complexity" evidence="1">
    <location>
        <begin position="560"/>
        <end position="577"/>
    </location>
</feature>
<name>A0AAV1IC22_9CHLO</name>
<feature type="region of interest" description="Disordered" evidence="1">
    <location>
        <begin position="272"/>
        <end position="298"/>
    </location>
</feature>
<feature type="compositionally biased region" description="Gly residues" evidence="1">
    <location>
        <begin position="285"/>
        <end position="295"/>
    </location>
</feature>
<protein>
    <recommendedName>
        <fullName evidence="2">Nuclease associated modular domain-containing protein</fullName>
    </recommendedName>
</protein>
<dbReference type="SUPFAM" id="SSF64496">
    <property type="entry name" value="DNA-binding domain of intron-encoded endonucleases"/>
    <property type="match status" value="1"/>
</dbReference>
<dbReference type="Pfam" id="PF07460">
    <property type="entry name" value="NUMOD3"/>
    <property type="match status" value="2"/>
</dbReference>
<reference evidence="3 4" key="1">
    <citation type="submission" date="2023-10" db="EMBL/GenBank/DDBJ databases">
        <authorList>
            <person name="Maclean D."/>
            <person name="Macfadyen A."/>
        </authorList>
    </citation>
    <scope>NUCLEOTIDE SEQUENCE [LARGE SCALE GENOMIC DNA]</scope>
</reference>
<feature type="region of interest" description="Disordered" evidence="1">
    <location>
        <begin position="436"/>
        <end position="492"/>
    </location>
</feature>
<feature type="compositionally biased region" description="Low complexity" evidence="1">
    <location>
        <begin position="516"/>
        <end position="534"/>
    </location>
</feature>
<keyword evidence="4" id="KW-1185">Reference proteome</keyword>
<feature type="domain" description="Nuclease associated modular" evidence="2">
    <location>
        <begin position="188"/>
        <end position="204"/>
    </location>
</feature>